<dbReference type="OrthoDB" id="9809404at2"/>
<dbReference type="PROSITE" id="PS01261">
    <property type="entry name" value="UPF0020"/>
    <property type="match status" value="1"/>
</dbReference>
<dbReference type="GO" id="GO:0003676">
    <property type="term" value="F:nucleic acid binding"/>
    <property type="evidence" value="ECO:0007669"/>
    <property type="project" value="InterPro"/>
</dbReference>
<dbReference type="PANTHER" id="PTHR47313:SF1">
    <property type="entry name" value="RIBOSOMAL RNA LARGE SUBUNIT METHYLTRANSFERASE K_L"/>
    <property type="match status" value="1"/>
</dbReference>
<dbReference type="InterPro" id="IPR054170">
    <property type="entry name" value="RlmL_1st"/>
</dbReference>
<dbReference type="Gene3D" id="3.40.50.150">
    <property type="entry name" value="Vaccinia Virus protein VP39"/>
    <property type="match status" value="1"/>
</dbReference>
<accession>A0A4Y3TWF8</accession>
<dbReference type="PRINTS" id="PR00507">
    <property type="entry name" value="N12N6MTFRASE"/>
</dbReference>
<dbReference type="Proteomes" id="UP000317730">
    <property type="component" value="Unassembled WGS sequence"/>
</dbReference>
<proteinExistence type="predicted"/>
<name>A0A4Y3TWF8_9PROT</name>
<evidence type="ECO:0000256" key="2">
    <source>
        <dbReference type="ARBA" id="ARBA00022679"/>
    </source>
</evidence>
<reference evidence="5 6" key="1">
    <citation type="submission" date="2019-06" db="EMBL/GenBank/DDBJ databases">
        <title>Whole genome shotgun sequence of Acetobacter peroxydans NBRC 13755.</title>
        <authorList>
            <person name="Hosoyama A."/>
            <person name="Uohara A."/>
            <person name="Ohji S."/>
            <person name="Ichikawa N."/>
        </authorList>
    </citation>
    <scope>NUCLEOTIDE SEQUENCE [LARGE SCALE GENOMIC DNA]</scope>
    <source>
        <strain evidence="5 6">NBRC 13755</strain>
    </source>
</reference>
<dbReference type="EMBL" id="BJMV01000009">
    <property type="protein sequence ID" value="GEB86038.1"/>
    <property type="molecule type" value="Genomic_DNA"/>
</dbReference>
<keyword evidence="2 5" id="KW-0808">Transferase</keyword>
<dbReference type="AlphaFoldDB" id="A0A4Y3TWF8"/>
<dbReference type="RefSeq" id="WP_141376799.1">
    <property type="nucleotide sequence ID" value="NZ_BAPL01000032.1"/>
</dbReference>
<feature type="domain" description="Ribosomal RNA large subunit methyltransferase K/L-like methyltransferase" evidence="3">
    <location>
        <begin position="168"/>
        <end position="348"/>
    </location>
</feature>
<dbReference type="GO" id="GO:0008990">
    <property type="term" value="F:rRNA (guanine-N2-)-methyltransferase activity"/>
    <property type="evidence" value="ECO:0007669"/>
    <property type="project" value="TreeGrafter"/>
</dbReference>
<keyword evidence="1 5" id="KW-0489">Methyltransferase</keyword>
<feature type="domain" description="RlmL ferredoxin-like" evidence="4">
    <location>
        <begin position="16"/>
        <end position="71"/>
    </location>
</feature>
<dbReference type="Pfam" id="PF01170">
    <property type="entry name" value="UPF0020"/>
    <property type="match status" value="1"/>
</dbReference>
<dbReference type="InterPro" id="IPR029063">
    <property type="entry name" value="SAM-dependent_MTases_sf"/>
</dbReference>
<dbReference type="Pfam" id="PF22020">
    <property type="entry name" value="RlmL_1st"/>
    <property type="match status" value="1"/>
</dbReference>
<protein>
    <submittedName>
        <fullName evidence="5">RNA methyltransferase</fullName>
    </submittedName>
</protein>
<evidence type="ECO:0000259" key="3">
    <source>
        <dbReference type="Pfam" id="PF01170"/>
    </source>
</evidence>
<evidence type="ECO:0000313" key="6">
    <source>
        <dbReference type="Proteomes" id="UP000317730"/>
    </source>
</evidence>
<keyword evidence="6" id="KW-1185">Reference proteome</keyword>
<evidence type="ECO:0000313" key="5">
    <source>
        <dbReference type="EMBL" id="GEB86038.1"/>
    </source>
</evidence>
<dbReference type="InterPro" id="IPR053943">
    <property type="entry name" value="RlmKL-like_Mtase_CS"/>
</dbReference>
<dbReference type="InterPro" id="IPR002052">
    <property type="entry name" value="DNA_methylase_N6_adenine_CS"/>
</dbReference>
<dbReference type="PROSITE" id="PS00092">
    <property type="entry name" value="N6_MTASE"/>
    <property type="match status" value="1"/>
</dbReference>
<dbReference type="Gene3D" id="3.30.2130.30">
    <property type="match status" value="1"/>
</dbReference>
<dbReference type="InterPro" id="IPR000241">
    <property type="entry name" value="RlmKL-like_Mtase"/>
</dbReference>
<evidence type="ECO:0000259" key="4">
    <source>
        <dbReference type="Pfam" id="PF22020"/>
    </source>
</evidence>
<dbReference type="CDD" id="cd11715">
    <property type="entry name" value="THUMP_AdoMetMT"/>
    <property type="match status" value="1"/>
</dbReference>
<dbReference type="PANTHER" id="PTHR47313">
    <property type="entry name" value="RIBOSOMAL RNA LARGE SUBUNIT METHYLTRANSFERASE K/L"/>
    <property type="match status" value="1"/>
</dbReference>
<organism evidence="5 6">
    <name type="scientific">Acetobacter peroxydans</name>
    <dbReference type="NCBI Taxonomy" id="104098"/>
    <lineage>
        <taxon>Bacteria</taxon>
        <taxon>Pseudomonadati</taxon>
        <taxon>Pseudomonadota</taxon>
        <taxon>Alphaproteobacteria</taxon>
        <taxon>Acetobacterales</taxon>
        <taxon>Acetobacteraceae</taxon>
        <taxon>Acetobacter</taxon>
    </lineage>
</organism>
<gene>
    <name evidence="5" type="ORF">APE01nite_18350</name>
</gene>
<dbReference type="SUPFAM" id="SSF53335">
    <property type="entry name" value="S-adenosyl-L-methionine-dependent methyltransferases"/>
    <property type="match status" value="1"/>
</dbReference>
<sequence>MTTHETVPSTRPEDFEIFLATAPGFEDTLCDEVRLKGFKRPRAVPGGVVLRGGWPEVWRANLWVRGASRVLARVDTFRVVHLAQLDHLARRTPWASVLRPDVPFRVEAHCAASRVYHAGAAAERISRAITETLGAPCQPDAALVIRARIERDECTLSVDTSGALLHRRGYKQAVNRAPLRETMAALFLRQCGYDGTEPVVDPMCGSGTFIIEAAEIAARLNPGRGRHFAFEELATFDAEAWERMRSVNSQRVPSVRFYGSDRDAGATAMSMANATRAGVDAYVTFETAPISALMPPEGSKGLVICNPPYGARLGDPRSLVPLYRAFGQVLRERFGGWRAAFVTSAPDLARETGLPFLPMRAPVPHGGLRVSLFQTGPLP</sequence>
<comment type="caution">
    <text evidence="5">The sequence shown here is derived from an EMBL/GenBank/DDBJ whole genome shotgun (WGS) entry which is preliminary data.</text>
</comment>
<dbReference type="GO" id="GO:0070043">
    <property type="term" value="F:rRNA (guanine-N7-)-methyltransferase activity"/>
    <property type="evidence" value="ECO:0007669"/>
    <property type="project" value="TreeGrafter"/>
</dbReference>
<evidence type="ECO:0000256" key="1">
    <source>
        <dbReference type="ARBA" id="ARBA00022603"/>
    </source>
</evidence>